<accession>A0A8X6HNP0</accession>
<reference evidence="1" key="1">
    <citation type="submission" date="2020-07" db="EMBL/GenBank/DDBJ databases">
        <title>Multicomponent nature underlies the extraordinary mechanical properties of spider dragline silk.</title>
        <authorList>
            <person name="Kono N."/>
            <person name="Nakamura H."/>
            <person name="Mori M."/>
            <person name="Yoshida Y."/>
            <person name="Ohtoshi R."/>
            <person name="Malay A.D."/>
            <person name="Moran D.A.P."/>
            <person name="Tomita M."/>
            <person name="Numata K."/>
            <person name="Arakawa K."/>
        </authorList>
    </citation>
    <scope>NUCLEOTIDE SEQUENCE</scope>
</reference>
<evidence type="ECO:0000313" key="1">
    <source>
        <dbReference type="EMBL" id="GFQ90009.1"/>
    </source>
</evidence>
<organism evidence="1 2">
    <name type="scientific">Trichonephila clavata</name>
    <name type="common">Joro spider</name>
    <name type="synonym">Nephila clavata</name>
    <dbReference type="NCBI Taxonomy" id="2740835"/>
    <lineage>
        <taxon>Eukaryota</taxon>
        <taxon>Metazoa</taxon>
        <taxon>Ecdysozoa</taxon>
        <taxon>Arthropoda</taxon>
        <taxon>Chelicerata</taxon>
        <taxon>Arachnida</taxon>
        <taxon>Araneae</taxon>
        <taxon>Araneomorphae</taxon>
        <taxon>Entelegynae</taxon>
        <taxon>Araneoidea</taxon>
        <taxon>Nephilidae</taxon>
        <taxon>Trichonephila</taxon>
    </lineage>
</organism>
<dbReference type="Proteomes" id="UP000887116">
    <property type="component" value="Unassembled WGS sequence"/>
</dbReference>
<proteinExistence type="predicted"/>
<dbReference type="EMBL" id="BMAO01033504">
    <property type="protein sequence ID" value="GFQ90009.1"/>
    <property type="molecule type" value="Genomic_DNA"/>
</dbReference>
<comment type="caution">
    <text evidence="1">The sequence shown here is derived from an EMBL/GenBank/DDBJ whole genome shotgun (WGS) entry which is preliminary data.</text>
</comment>
<protein>
    <submittedName>
        <fullName evidence="1">Uncharacterized protein</fullName>
    </submittedName>
</protein>
<keyword evidence="2" id="KW-1185">Reference proteome</keyword>
<dbReference type="OrthoDB" id="10678996at2759"/>
<name>A0A8X6HNP0_TRICU</name>
<evidence type="ECO:0000313" key="2">
    <source>
        <dbReference type="Proteomes" id="UP000887116"/>
    </source>
</evidence>
<dbReference type="AlphaFoldDB" id="A0A8X6HNP0"/>
<sequence>MDKNSKIGKENHIFKRSPLKETKVLTSEAATKIVHLMTNEASDSSKLNVIFIGNENSELVKKILNFDTTDPNSQQLKMSKQPLILKYLPRNMFVKGVPTHKENISGSYTRRSQVESMLSTISKRIMYSVSDMSYHVLMKKVYTDFLFFQEICRRGTIKNDAYALHHEIASYFPSGLKKERNTSLEELNPPNAHSNVEKTIKTVHSNINEENVSAVNIMSLKFSENSRKYSYKA</sequence>
<gene>
    <name evidence="1" type="ORF">TNCT_662781</name>
</gene>